<protein>
    <recommendedName>
        <fullName evidence="3">Acyl-CoA transferase</fullName>
    </recommendedName>
</protein>
<reference evidence="1 2" key="1">
    <citation type="submission" date="2015-01" db="EMBL/GenBank/DDBJ databases">
        <title>Genome Sequence of Magnetospirillum magnetotacticum Strain MS-1.</title>
        <authorList>
            <person name="Marinov G.K."/>
            <person name="Smalley M.D."/>
            <person name="DeSalvo G."/>
        </authorList>
    </citation>
    <scope>NUCLEOTIDE SEQUENCE [LARGE SCALE GENOMIC DNA]</scope>
    <source>
        <strain evidence="1 2">MS-1</strain>
    </source>
</reference>
<comment type="caution">
    <text evidence="1">The sequence shown here is derived from an EMBL/GenBank/DDBJ whole genome shotgun (WGS) entry which is preliminary data.</text>
</comment>
<accession>A0A0C2UVP4</accession>
<proteinExistence type="predicted"/>
<evidence type="ECO:0000313" key="2">
    <source>
        <dbReference type="Proteomes" id="UP000031971"/>
    </source>
</evidence>
<organism evidence="1 2">
    <name type="scientific">Paramagnetospirillum magnetotacticum MS-1</name>
    <dbReference type="NCBI Taxonomy" id="272627"/>
    <lineage>
        <taxon>Bacteria</taxon>
        <taxon>Pseudomonadati</taxon>
        <taxon>Pseudomonadota</taxon>
        <taxon>Alphaproteobacteria</taxon>
        <taxon>Rhodospirillales</taxon>
        <taxon>Magnetospirillaceae</taxon>
        <taxon>Paramagnetospirillum</taxon>
    </lineage>
</organism>
<dbReference type="EMBL" id="JXSL01000033">
    <property type="protein sequence ID" value="KIL96911.1"/>
    <property type="molecule type" value="Genomic_DNA"/>
</dbReference>
<evidence type="ECO:0000313" key="1">
    <source>
        <dbReference type="EMBL" id="KIL96911.1"/>
    </source>
</evidence>
<gene>
    <name evidence="1" type="ORF">CCC_01404</name>
</gene>
<dbReference type="STRING" id="272627.CCC_01404"/>
<sequence>MMPTVREQILQALLARLETVPTATAKREAPLPETVPAGGLIILRDGDPGEPEMLVSPPTYLWQHKAEIEVIVGRGAGDANSALDDLLMVVGQALEADRSLGGLADWLDWGAPKTHDLAIDGAASLKGAVVPVTIHYASANPLG</sequence>
<evidence type="ECO:0008006" key="3">
    <source>
        <dbReference type="Google" id="ProtNLM"/>
    </source>
</evidence>
<name>A0A0C2UVP4_PARME</name>
<dbReference type="AlphaFoldDB" id="A0A0C2UVP4"/>
<keyword evidence="2" id="KW-1185">Reference proteome</keyword>
<dbReference type="Proteomes" id="UP000031971">
    <property type="component" value="Unassembled WGS sequence"/>
</dbReference>
<dbReference type="RefSeq" id="WP_009870311.1">
    <property type="nucleotide sequence ID" value="NZ_JXSL01000033.1"/>
</dbReference>